<evidence type="ECO:0000256" key="1">
    <source>
        <dbReference type="SAM" id="Phobius"/>
    </source>
</evidence>
<name>M0BVC2_9EURY</name>
<organism evidence="2 3">
    <name type="scientific">Halovivax asiaticus JCM 14624</name>
    <dbReference type="NCBI Taxonomy" id="1227490"/>
    <lineage>
        <taxon>Archaea</taxon>
        <taxon>Methanobacteriati</taxon>
        <taxon>Methanobacteriota</taxon>
        <taxon>Stenosarchaea group</taxon>
        <taxon>Halobacteria</taxon>
        <taxon>Halobacteriales</taxon>
        <taxon>Natrialbaceae</taxon>
        <taxon>Halovivax</taxon>
    </lineage>
</organism>
<comment type="caution">
    <text evidence="2">The sequence shown here is derived from an EMBL/GenBank/DDBJ whole genome shotgun (WGS) entry which is preliminary data.</text>
</comment>
<dbReference type="OrthoDB" id="177605at2157"/>
<keyword evidence="1" id="KW-1133">Transmembrane helix</keyword>
<proteinExistence type="predicted"/>
<dbReference type="Proteomes" id="UP000011560">
    <property type="component" value="Unassembled WGS sequence"/>
</dbReference>
<dbReference type="EMBL" id="AOIQ01000006">
    <property type="protein sequence ID" value="ELZ13599.1"/>
    <property type="molecule type" value="Genomic_DNA"/>
</dbReference>
<keyword evidence="3" id="KW-1185">Reference proteome</keyword>
<evidence type="ECO:0000313" key="2">
    <source>
        <dbReference type="EMBL" id="ELZ13599.1"/>
    </source>
</evidence>
<evidence type="ECO:0000313" key="3">
    <source>
        <dbReference type="Proteomes" id="UP000011560"/>
    </source>
</evidence>
<gene>
    <name evidence="2" type="ORF">C479_02101</name>
</gene>
<keyword evidence="1" id="KW-0472">Membrane</keyword>
<dbReference type="InterPro" id="IPR055685">
    <property type="entry name" value="DUF7261"/>
</dbReference>
<accession>M0BVC2</accession>
<dbReference type="Pfam" id="PF23922">
    <property type="entry name" value="DUF7261"/>
    <property type="match status" value="1"/>
</dbReference>
<dbReference type="STRING" id="1227490.C479_02101"/>
<dbReference type="RefSeq" id="WP_007697128.1">
    <property type="nucleotide sequence ID" value="NZ_AOIQ01000006.1"/>
</dbReference>
<dbReference type="AlphaFoldDB" id="M0BVC2"/>
<reference evidence="2 3" key="1">
    <citation type="journal article" date="2014" name="PLoS Genet.">
        <title>Phylogenetically driven sequencing of extremely halophilic archaea reveals strategies for static and dynamic osmo-response.</title>
        <authorList>
            <person name="Becker E.A."/>
            <person name="Seitzer P.M."/>
            <person name="Tritt A."/>
            <person name="Larsen D."/>
            <person name="Krusor M."/>
            <person name="Yao A.I."/>
            <person name="Wu D."/>
            <person name="Madern D."/>
            <person name="Eisen J.A."/>
            <person name="Darling A.E."/>
            <person name="Facciotti M.T."/>
        </authorList>
    </citation>
    <scope>NUCLEOTIDE SEQUENCE [LARGE SCALE GENOMIC DNA]</scope>
    <source>
        <strain evidence="2 3">JCM 14624</strain>
    </source>
</reference>
<protein>
    <submittedName>
        <fullName evidence="2">Uncharacterized protein</fullName>
    </submittedName>
</protein>
<feature type="transmembrane region" description="Helical" evidence="1">
    <location>
        <begin position="12"/>
        <end position="32"/>
    </location>
</feature>
<sequence length="132" mass="14421">MVIDRPTSDRGQLVLIGAISLAFILLGVVIVFNSVQYTETIDSGGASDDISEIRTIESEIQTNLDTLSENESINDGTVEYYIKEEYAPQKAAEGPIHISYVQSSYAPGSPDTFKINITTTEITVTKEIEVDT</sequence>
<keyword evidence="1" id="KW-0812">Transmembrane</keyword>